<dbReference type="AlphaFoldDB" id="A0A1H3NUN2"/>
<name>A0A1H3NUN2_9BACI</name>
<proteinExistence type="predicted"/>
<dbReference type="InterPro" id="IPR016181">
    <property type="entry name" value="Acyl_CoA_acyltransferase"/>
</dbReference>
<dbReference type="SUPFAM" id="SSF55729">
    <property type="entry name" value="Acyl-CoA N-acyltransferases (Nat)"/>
    <property type="match status" value="1"/>
</dbReference>
<dbReference type="Pfam" id="PF00583">
    <property type="entry name" value="Acetyltransf_1"/>
    <property type="match status" value="1"/>
</dbReference>
<dbReference type="GO" id="GO:0016747">
    <property type="term" value="F:acyltransferase activity, transferring groups other than amino-acyl groups"/>
    <property type="evidence" value="ECO:0007669"/>
    <property type="project" value="InterPro"/>
</dbReference>
<gene>
    <name evidence="2" type="ORF">SAMN05421736_104211</name>
</gene>
<dbReference type="Gene3D" id="3.40.630.80">
    <property type="match status" value="1"/>
</dbReference>
<protein>
    <recommendedName>
        <fullName evidence="1">N-acetyltransferase domain-containing protein</fullName>
    </recommendedName>
</protein>
<dbReference type="Pfam" id="PF18015">
    <property type="entry name" value="Acetyltransf_19"/>
    <property type="match status" value="1"/>
</dbReference>
<evidence type="ECO:0000313" key="3">
    <source>
        <dbReference type="Proteomes" id="UP000198935"/>
    </source>
</evidence>
<dbReference type="STRING" id="1503961.SAMN05421736_104211"/>
<dbReference type="EMBL" id="FNPI01000004">
    <property type="protein sequence ID" value="SDY92518.1"/>
    <property type="molecule type" value="Genomic_DNA"/>
</dbReference>
<sequence>MYEFRESNFEENSICFNHFIDSFSADIDSFQEEHILKSRVFSIIVDGINQGYFAFCENVFEIEDFTVLTQFVLDNAAINHSQPIFNEIIKEYRIKSAFVSSADQLFLALSMDFHKSVTMQAYMYIDGKAPVRRAEFSRSCMFPAKEEDFPEVKRLSKGYFDFLLSQDKIGRFQLYILKSHETILGFGLLEDAMIMKQTKSLGIYTIEEHRKKGVGRSMMLHLKEICYNQGYKPLTGCNWYNHASKYTIESAGFISKTRLFKVEFTNEKKWVSI</sequence>
<reference evidence="3" key="1">
    <citation type="submission" date="2016-10" db="EMBL/GenBank/DDBJ databases">
        <authorList>
            <person name="Varghese N."/>
            <person name="Submissions S."/>
        </authorList>
    </citation>
    <scope>NUCLEOTIDE SEQUENCE [LARGE SCALE GENOMIC DNA]</scope>
    <source>
        <strain evidence="3">SP</strain>
    </source>
</reference>
<dbReference type="InterPro" id="IPR040579">
    <property type="entry name" value="Acetyltransf_19"/>
</dbReference>
<accession>A0A1H3NUN2</accession>
<evidence type="ECO:0000313" key="2">
    <source>
        <dbReference type="EMBL" id="SDY92518.1"/>
    </source>
</evidence>
<dbReference type="PROSITE" id="PS51186">
    <property type="entry name" value="GNAT"/>
    <property type="match status" value="1"/>
</dbReference>
<feature type="domain" description="N-acetyltransferase" evidence="1">
    <location>
        <begin position="139"/>
        <end position="273"/>
    </location>
</feature>
<dbReference type="Gene3D" id="3.40.630.30">
    <property type="match status" value="1"/>
</dbReference>
<organism evidence="2 3">
    <name type="scientific">Evansella caseinilytica</name>
    <dbReference type="NCBI Taxonomy" id="1503961"/>
    <lineage>
        <taxon>Bacteria</taxon>
        <taxon>Bacillati</taxon>
        <taxon>Bacillota</taxon>
        <taxon>Bacilli</taxon>
        <taxon>Bacillales</taxon>
        <taxon>Bacillaceae</taxon>
        <taxon>Evansella</taxon>
    </lineage>
</organism>
<dbReference type="Proteomes" id="UP000198935">
    <property type="component" value="Unassembled WGS sequence"/>
</dbReference>
<keyword evidence="3" id="KW-1185">Reference proteome</keyword>
<evidence type="ECO:0000259" key="1">
    <source>
        <dbReference type="PROSITE" id="PS51186"/>
    </source>
</evidence>
<dbReference type="CDD" id="cd04301">
    <property type="entry name" value="NAT_SF"/>
    <property type="match status" value="1"/>
</dbReference>
<dbReference type="OrthoDB" id="7833882at2"/>
<dbReference type="InterPro" id="IPR000182">
    <property type="entry name" value="GNAT_dom"/>
</dbReference>